<evidence type="ECO:0000256" key="1">
    <source>
        <dbReference type="SAM" id="MobiDB-lite"/>
    </source>
</evidence>
<dbReference type="InterPro" id="IPR050923">
    <property type="entry name" value="Cell_Proc_Reg/RNA_Proc"/>
</dbReference>
<dbReference type="PANTHER" id="PTHR23308">
    <property type="entry name" value="NUCLEAR INHIBITOR OF PROTEIN PHOSPHATASE-1"/>
    <property type="match status" value="1"/>
</dbReference>
<dbReference type="InterPro" id="IPR000253">
    <property type="entry name" value="FHA_dom"/>
</dbReference>
<dbReference type="Gene3D" id="2.60.200.20">
    <property type="match status" value="1"/>
</dbReference>
<dbReference type="Pfam" id="PF00498">
    <property type="entry name" value="FHA"/>
    <property type="match status" value="1"/>
</dbReference>
<evidence type="ECO:0000313" key="3">
    <source>
        <dbReference type="EMBL" id="KAJ8893253.1"/>
    </source>
</evidence>
<evidence type="ECO:0000259" key="2">
    <source>
        <dbReference type="PROSITE" id="PS50006"/>
    </source>
</evidence>
<dbReference type="EMBL" id="JARBHB010000002">
    <property type="protein sequence ID" value="KAJ8893253.1"/>
    <property type="molecule type" value="Genomic_DNA"/>
</dbReference>
<proteinExistence type="predicted"/>
<dbReference type="SMART" id="SM00240">
    <property type="entry name" value="FHA"/>
    <property type="match status" value="1"/>
</dbReference>
<keyword evidence="4" id="KW-1185">Reference proteome</keyword>
<organism evidence="3 4">
    <name type="scientific">Dryococelus australis</name>
    <dbReference type="NCBI Taxonomy" id="614101"/>
    <lineage>
        <taxon>Eukaryota</taxon>
        <taxon>Metazoa</taxon>
        <taxon>Ecdysozoa</taxon>
        <taxon>Arthropoda</taxon>
        <taxon>Hexapoda</taxon>
        <taxon>Insecta</taxon>
        <taxon>Pterygota</taxon>
        <taxon>Neoptera</taxon>
        <taxon>Polyneoptera</taxon>
        <taxon>Phasmatodea</taxon>
        <taxon>Verophasmatodea</taxon>
        <taxon>Anareolatae</taxon>
        <taxon>Phasmatidae</taxon>
        <taxon>Eurycanthinae</taxon>
        <taxon>Dryococelus</taxon>
    </lineage>
</organism>
<feature type="compositionally biased region" description="Basic and acidic residues" evidence="1">
    <location>
        <begin position="1"/>
        <end position="23"/>
    </location>
</feature>
<protein>
    <recommendedName>
        <fullName evidence="2">FHA domain-containing protein</fullName>
    </recommendedName>
</protein>
<dbReference type="Proteomes" id="UP001159363">
    <property type="component" value="Chromosome 2"/>
</dbReference>
<feature type="domain" description="FHA" evidence="2">
    <location>
        <begin position="152"/>
        <end position="208"/>
    </location>
</feature>
<gene>
    <name evidence="3" type="ORF">PR048_005844</name>
</gene>
<name>A0ABQ9I9B3_9NEOP</name>
<accession>A0ABQ9I9B3</accession>
<feature type="region of interest" description="Disordered" evidence="1">
    <location>
        <begin position="56"/>
        <end position="81"/>
    </location>
</feature>
<evidence type="ECO:0000313" key="4">
    <source>
        <dbReference type="Proteomes" id="UP001159363"/>
    </source>
</evidence>
<dbReference type="InterPro" id="IPR008984">
    <property type="entry name" value="SMAD_FHA_dom_sf"/>
</dbReference>
<reference evidence="3 4" key="1">
    <citation type="submission" date="2023-02" db="EMBL/GenBank/DDBJ databases">
        <title>LHISI_Scaffold_Assembly.</title>
        <authorList>
            <person name="Stuart O.P."/>
            <person name="Cleave R."/>
            <person name="Magrath M.J.L."/>
            <person name="Mikheyev A.S."/>
        </authorList>
    </citation>
    <scope>NUCLEOTIDE SEQUENCE [LARGE SCALE GENOMIC DNA]</scope>
    <source>
        <strain evidence="3">Daus_M_001</strain>
        <tissue evidence="3">Leg muscle</tissue>
    </source>
</reference>
<dbReference type="SUPFAM" id="SSF49879">
    <property type="entry name" value="SMAD/FHA domain"/>
    <property type="match status" value="1"/>
</dbReference>
<feature type="compositionally biased region" description="Basic and acidic residues" evidence="1">
    <location>
        <begin position="61"/>
        <end position="74"/>
    </location>
</feature>
<feature type="region of interest" description="Disordered" evidence="1">
    <location>
        <begin position="1"/>
        <end position="34"/>
    </location>
</feature>
<sequence length="224" mass="25443">MDDDSDASKEINSEQAKSDKGEETGGSSEIKCNELNSGEFKKPLFIGPRRGKIAGKFRQSKVAEESLSTRREDSGTDEGNDNLCVQTFAVSEDVENKKPDSLSPAQKFAEQIVPLPYKEAKWGGLPKSYYKFEILKCGKIIETVELISKSFFVLGRLTTCDIMLAHPTISRYHAVMQFRREEDQDNQVGFYVYDLNSTHGTFVNKYRIIPNKYVRVQVRAFLFK</sequence>
<dbReference type="PROSITE" id="PS50006">
    <property type="entry name" value="FHA_DOMAIN"/>
    <property type="match status" value="1"/>
</dbReference>
<comment type="caution">
    <text evidence="3">The sequence shown here is derived from an EMBL/GenBank/DDBJ whole genome shotgun (WGS) entry which is preliminary data.</text>
</comment>